<evidence type="ECO:0000313" key="19">
    <source>
        <dbReference type="Proteomes" id="UP000736164"/>
    </source>
</evidence>
<evidence type="ECO:0000256" key="8">
    <source>
        <dbReference type="ARBA" id="ARBA00022958"/>
    </source>
</evidence>
<dbReference type="InterPro" id="IPR018490">
    <property type="entry name" value="cNMP-bd_dom_sf"/>
</dbReference>
<evidence type="ECO:0000256" key="7">
    <source>
        <dbReference type="ARBA" id="ARBA00022882"/>
    </source>
</evidence>
<feature type="compositionally biased region" description="Basic and acidic residues" evidence="15">
    <location>
        <begin position="937"/>
        <end position="947"/>
    </location>
</feature>
<dbReference type="GO" id="GO:0034702">
    <property type="term" value="C:monoatomic ion channel complex"/>
    <property type="evidence" value="ECO:0007669"/>
    <property type="project" value="UniProtKB-KW"/>
</dbReference>
<dbReference type="SUPFAM" id="SSF81324">
    <property type="entry name" value="Voltage-gated potassium channels"/>
    <property type="match status" value="1"/>
</dbReference>
<proteinExistence type="predicted"/>
<keyword evidence="12" id="KW-0407">Ion channel</keyword>
<keyword evidence="4" id="KW-0633">Potassium transport</keyword>
<dbReference type="InterPro" id="IPR050818">
    <property type="entry name" value="KCNH_animal-type"/>
</dbReference>
<evidence type="ECO:0000256" key="5">
    <source>
        <dbReference type="ARBA" id="ARBA00022692"/>
    </source>
</evidence>
<feature type="coiled-coil region" evidence="14">
    <location>
        <begin position="855"/>
        <end position="882"/>
    </location>
</feature>
<feature type="non-terminal residue" evidence="18">
    <location>
        <position position="1"/>
    </location>
</feature>
<keyword evidence="11 16" id="KW-0472">Membrane</keyword>
<dbReference type="AlphaFoldDB" id="A0A8J7TF58"/>
<evidence type="ECO:0000256" key="9">
    <source>
        <dbReference type="ARBA" id="ARBA00022989"/>
    </source>
</evidence>
<feature type="transmembrane region" description="Helical" evidence="16">
    <location>
        <begin position="466"/>
        <end position="490"/>
    </location>
</feature>
<name>A0A8J7TF58_ATRSP</name>
<dbReference type="InterPro" id="IPR005821">
    <property type="entry name" value="Ion_trans_dom"/>
</dbReference>
<comment type="caution">
    <text evidence="18">The sequence shown here is derived from an EMBL/GenBank/DDBJ whole genome shotgun (WGS) entry which is preliminary data.</text>
</comment>
<organism evidence="18 19">
    <name type="scientific">Atractosteus spatula</name>
    <name type="common">Alligator gar</name>
    <name type="synonym">Lepisosteus spatula</name>
    <dbReference type="NCBI Taxonomy" id="7917"/>
    <lineage>
        <taxon>Eukaryota</taxon>
        <taxon>Metazoa</taxon>
        <taxon>Chordata</taxon>
        <taxon>Craniata</taxon>
        <taxon>Vertebrata</taxon>
        <taxon>Euteleostomi</taxon>
        <taxon>Actinopterygii</taxon>
        <taxon>Neopterygii</taxon>
        <taxon>Holostei</taxon>
        <taxon>Semionotiformes</taxon>
        <taxon>Lepisosteidae</taxon>
        <taxon>Atractosteus</taxon>
    </lineage>
</organism>
<dbReference type="PANTHER" id="PTHR10217:SF466">
    <property type="entry name" value="POTASSIUM VOLTAGE-GATED CHANNEL SUBFAMILY H MEMBER 7"/>
    <property type="match status" value="1"/>
</dbReference>
<evidence type="ECO:0000256" key="10">
    <source>
        <dbReference type="ARBA" id="ARBA00023065"/>
    </source>
</evidence>
<dbReference type="Proteomes" id="UP000736164">
    <property type="component" value="Unassembled WGS sequence"/>
</dbReference>
<keyword evidence="6" id="KW-0631">Potassium channel</keyword>
<evidence type="ECO:0000256" key="11">
    <source>
        <dbReference type="ARBA" id="ARBA00023136"/>
    </source>
</evidence>
<dbReference type="GO" id="GO:0005242">
    <property type="term" value="F:inward rectifier potassium channel activity"/>
    <property type="evidence" value="ECO:0007669"/>
    <property type="project" value="TreeGrafter"/>
</dbReference>
<feature type="transmembrane region" description="Helical" evidence="16">
    <location>
        <begin position="236"/>
        <end position="257"/>
    </location>
</feature>
<evidence type="ECO:0000256" key="15">
    <source>
        <dbReference type="SAM" id="MobiDB-lite"/>
    </source>
</evidence>
<dbReference type="Pfam" id="PF00027">
    <property type="entry name" value="cNMP_binding"/>
    <property type="match status" value="1"/>
</dbReference>
<evidence type="ECO:0000256" key="3">
    <source>
        <dbReference type="ARBA" id="ARBA00022475"/>
    </source>
</evidence>
<keyword evidence="10" id="KW-0406">Ion transport</keyword>
<dbReference type="PRINTS" id="PR01470">
    <property type="entry name" value="ERGCHANNEL"/>
</dbReference>
<evidence type="ECO:0000256" key="13">
    <source>
        <dbReference type="ARBA" id="ARBA00034430"/>
    </source>
</evidence>
<feature type="region of interest" description="Disordered" evidence="15">
    <location>
        <begin position="694"/>
        <end position="750"/>
    </location>
</feature>
<dbReference type="SUPFAM" id="SSF51206">
    <property type="entry name" value="cAMP-binding domain-like"/>
    <property type="match status" value="1"/>
</dbReference>
<evidence type="ECO:0000256" key="4">
    <source>
        <dbReference type="ARBA" id="ARBA00022538"/>
    </source>
</evidence>
<keyword evidence="14" id="KW-0175">Coiled coil</keyword>
<dbReference type="Gene3D" id="1.10.287.70">
    <property type="match status" value="1"/>
</dbReference>
<dbReference type="FunFam" id="1.10.1200.260:FF:000001">
    <property type="entry name" value="Potassium voltage-gated channel subfamily H member 7"/>
    <property type="match status" value="1"/>
</dbReference>
<feature type="compositionally biased region" description="Polar residues" evidence="15">
    <location>
        <begin position="948"/>
        <end position="957"/>
    </location>
</feature>
<dbReference type="PANTHER" id="PTHR10217">
    <property type="entry name" value="VOLTAGE AND LIGAND GATED POTASSIUM CHANNEL"/>
    <property type="match status" value="1"/>
</dbReference>
<dbReference type="Pfam" id="PF00520">
    <property type="entry name" value="Ion_trans"/>
    <property type="match status" value="1"/>
</dbReference>
<dbReference type="SMART" id="SM00100">
    <property type="entry name" value="cNMP"/>
    <property type="match status" value="1"/>
</dbReference>
<evidence type="ECO:0000256" key="16">
    <source>
        <dbReference type="SAM" id="Phobius"/>
    </source>
</evidence>
<dbReference type="FunFam" id="1.10.287.70:FF:000020">
    <property type="entry name" value="Potassium channel, voltage-gated eag-related subfamily H, member 7"/>
    <property type="match status" value="1"/>
</dbReference>
<dbReference type="Gene3D" id="1.10.1200.260">
    <property type="match status" value="1"/>
</dbReference>
<dbReference type="FunFam" id="2.60.120.10:FF:000011">
    <property type="entry name" value="Potassium channel, voltage-gated eag-related subfamily H, member 7"/>
    <property type="match status" value="1"/>
</dbReference>
<evidence type="ECO:0000256" key="14">
    <source>
        <dbReference type="SAM" id="Coils"/>
    </source>
</evidence>
<dbReference type="Gene3D" id="2.60.120.10">
    <property type="entry name" value="Jelly Rolls"/>
    <property type="match status" value="1"/>
</dbReference>
<protein>
    <submittedName>
        <fullName evidence="18">KCNH7 protein</fullName>
    </submittedName>
</protein>
<evidence type="ECO:0000256" key="1">
    <source>
        <dbReference type="ARBA" id="ARBA00004651"/>
    </source>
</evidence>
<feature type="compositionally biased region" description="Basic and acidic residues" evidence="15">
    <location>
        <begin position="720"/>
        <end position="729"/>
    </location>
</feature>
<sequence length="1027" mass="116180">GSIFMCSTHIIPVKNEEGVVMMFILNFDYVLDEGSSDSLERLNHTSPAKSEHRKGRFFRFRLPVLKLLGASKQSLPQEDPDAVMIDSPKQSDDSVAMKHFKLPTKENNGRNIKVYLILSLISVSFSIPGPFNHIKSSLLGSTSDSNLNKYSTINKIPQITLNFSDVKNEKKAASPPSSEKTIIAPKVKDRTHNVTEKVTQVLSLGADVLPEYKLQTPRINKFTILHYSPFKAVWDWLILLLVIYTAIFTPYSAAFLLNDREEQKRRECGYSCNPLNVVDLIVDIMFIIDILINFRTTYVNINEEVVSDPAKIAIHYFKGWFLIDMVAAIPFDLLIFGSGSDETTTLIGLLKTARLLRLVRVARKLDRYSEYGAAVLMLLMCIFALIAHWLACIWYAIGNVERPYLVHKIGWLDSLGIQIGKRYNYSDASSGPSIKDKYVTALYFTFSSLTSVGFGNVSPNTNSEKIFSICVMLIGSLMYASIFGNVSAIIQRLYSGTARYHMQMLRVKEFIRFHQIPNPLRQRLEEYFQHAWTYTNGIDMNMVLKGFPECLQADICLHLNQSLLQNCKAFRGATKGCLRALAMRFKTTHAPPGDTLVHCGDVLTALYFLSRGSIEILKDDIVVAILGKNDIFGEMIHLYAKPGKSNADVRALTYCDLHKIQREDLLEVLDMYPEFADHFLTNLELTFNLRDDNAKTDFSDTNDSDGEDSKGRRRKISFNRKTDTVHTDCDSTGENTEEQENNKAQEKLPYPQCSWKELEERKEPTLSFSNSGDEEQKQLCSGILGYPSIMDHTPGLGFVQTSEVESRNRRIERSQSYKDLRCEEWDSEKSKEYPDDSAQSQIMRGISETESEITYGEVEHRLDLLQEQLNRLESQMTADIQAILHLLQRQSALGPPAYSTVAGSSEYHRPAIRVQPVAAIRTDRSFSVSSQSPELLDLEKPNVKSKESLSSGVHLNTASEENLASLLEQETEQEDEHEHNQTTPFYQPQSKFFLLPIRHPSLPDSSLSNIGMLGLHRHVSDPGLPGK</sequence>
<evidence type="ECO:0000259" key="17">
    <source>
        <dbReference type="PROSITE" id="PS50042"/>
    </source>
</evidence>
<dbReference type="InterPro" id="IPR003967">
    <property type="entry name" value="K_chnl_volt-dep_ERG"/>
</dbReference>
<evidence type="ECO:0000256" key="6">
    <source>
        <dbReference type="ARBA" id="ARBA00022826"/>
    </source>
</evidence>
<feature type="non-terminal residue" evidence="18">
    <location>
        <position position="1027"/>
    </location>
</feature>
<keyword evidence="3" id="KW-1003">Cell membrane</keyword>
<keyword evidence="8" id="KW-0630">Potassium</keyword>
<gene>
    <name evidence="18" type="primary">Kcnh7_2</name>
    <name evidence="18" type="ORF">GTO95_0001552</name>
</gene>
<dbReference type="InterPro" id="IPR003938">
    <property type="entry name" value="K_chnl_volt-dep_EAG/ELK/ERG"/>
</dbReference>
<keyword evidence="5 16" id="KW-0812">Transmembrane</keyword>
<dbReference type="EMBL" id="JAAWVO010054168">
    <property type="protein sequence ID" value="MBN3321184.1"/>
    <property type="molecule type" value="Genomic_DNA"/>
</dbReference>
<dbReference type="PRINTS" id="PR01463">
    <property type="entry name" value="EAGCHANLFMLY"/>
</dbReference>
<comment type="catalytic activity">
    <reaction evidence="13">
        <text>K(+)(in) = K(+)(out)</text>
        <dbReference type="Rhea" id="RHEA:29463"/>
        <dbReference type="ChEBI" id="CHEBI:29103"/>
    </reaction>
</comment>
<dbReference type="InterPro" id="IPR014710">
    <property type="entry name" value="RmlC-like_jellyroll"/>
</dbReference>
<dbReference type="PROSITE" id="PS50042">
    <property type="entry name" value="CNMP_BINDING_3"/>
    <property type="match status" value="1"/>
</dbReference>
<feature type="transmembrane region" description="Helical" evidence="16">
    <location>
        <begin position="373"/>
        <end position="397"/>
    </location>
</feature>
<feature type="region of interest" description="Disordered" evidence="15">
    <location>
        <begin position="930"/>
        <end position="957"/>
    </location>
</feature>
<dbReference type="GO" id="GO:0005886">
    <property type="term" value="C:plasma membrane"/>
    <property type="evidence" value="ECO:0007669"/>
    <property type="project" value="UniProtKB-SubCell"/>
</dbReference>
<evidence type="ECO:0000256" key="2">
    <source>
        <dbReference type="ARBA" id="ARBA00022448"/>
    </source>
</evidence>
<evidence type="ECO:0000313" key="18">
    <source>
        <dbReference type="EMBL" id="MBN3321184.1"/>
    </source>
</evidence>
<keyword evidence="19" id="KW-1185">Reference proteome</keyword>
<feature type="transmembrane region" description="Helical" evidence="16">
    <location>
        <begin position="114"/>
        <end position="131"/>
    </location>
</feature>
<keyword evidence="7" id="KW-0851">Voltage-gated channel</keyword>
<keyword evidence="9 16" id="KW-1133">Transmembrane helix</keyword>
<keyword evidence="2" id="KW-0813">Transport</keyword>
<dbReference type="GO" id="GO:0042391">
    <property type="term" value="P:regulation of membrane potential"/>
    <property type="evidence" value="ECO:0007669"/>
    <property type="project" value="TreeGrafter"/>
</dbReference>
<dbReference type="InterPro" id="IPR000595">
    <property type="entry name" value="cNMP-bd_dom"/>
</dbReference>
<dbReference type="CDD" id="cd00038">
    <property type="entry name" value="CAP_ED"/>
    <property type="match status" value="1"/>
</dbReference>
<evidence type="ECO:0000256" key="12">
    <source>
        <dbReference type="ARBA" id="ARBA00023303"/>
    </source>
</evidence>
<reference evidence="18" key="1">
    <citation type="journal article" date="2021" name="Cell">
        <title>Tracing the genetic footprints of vertebrate landing in non-teleost ray-finned fishes.</title>
        <authorList>
            <person name="Bi X."/>
            <person name="Wang K."/>
            <person name="Yang L."/>
            <person name="Pan H."/>
            <person name="Jiang H."/>
            <person name="Wei Q."/>
            <person name="Fang M."/>
            <person name="Yu H."/>
            <person name="Zhu C."/>
            <person name="Cai Y."/>
            <person name="He Y."/>
            <person name="Gan X."/>
            <person name="Zeng H."/>
            <person name="Yu D."/>
            <person name="Zhu Y."/>
            <person name="Jiang H."/>
            <person name="Qiu Q."/>
            <person name="Yang H."/>
            <person name="Zhang Y.E."/>
            <person name="Wang W."/>
            <person name="Zhu M."/>
            <person name="He S."/>
            <person name="Zhang G."/>
        </authorList>
    </citation>
    <scope>NUCLEOTIDE SEQUENCE</scope>
    <source>
        <strain evidence="18">Allg_001</strain>
    </source>
</reference>
<accession>A0A8J7TF58</accession>
<feature type="domain" description="Cyclic nucleotide-binding" evidence="17">
    <location>
        <begin position="569"/>
        <end position="669"/>
    </location>
</feature>
<comment type="subcellular location">
    <subcellularLocation>
        <location evidence="1">Cell membrane</location>
        <topology evidence="1">Multi-pass membrane protein</topology>
    </subcellularLocation>
</comment>